<protein>
    <submittedName>
        <fullName evidence="1">Uncharacterized protein</fullName>
    </submittedName>
</protein>
<dbReference type="EMBL" id="JBJUIK010000004">
    <property type="protein sequence ID" value="KAL3529324.1"/>
    <property type="molecule type" value="Genomic_DNA"/>
</dbReference>
<keyword evidence="2" id="KW-1185">Reference proteome</keyword>
<gene>
    <name evidence="1" type="ORF">ACH5RR_008646</name>
</gene>
<dbReference type="AlphaFoldDB" id="A0ABD3ADP6"/>
<accession>A0ABD3ADP6</accession>
<evidence type="ECO:0000313" key="1">
    <source>
        <dbReference type="EMBL" id="KAL3529324.1"/>
    </source>
</evidence>
<sequence>MARRQGEALRRENEALSRDYEAFARNQGKEQVFGKNWVKARKWRNCQALDNAMPSHDPKMNNLYRIDIAF</sequence>
<organism evidence="1 2">
    <name type="scientific">Cinchona calisaya</name>
    <dbReference type="NCBI Taxonomy" id="153742"/>
    <lineage>
        <taxon>Eukaryota</taxon>
        <taxon>Viridiplantae</taxon>
        <taxon>Streptophyta</taxon>
        <taxon>Embryophyta</taxon>
        <taxon>Tracheophyta</taxon>
        <taxon>Spermatophyta</taxon>
        <taxon>Magnoliopsida</taxon>
        <taxon>eudicotyledons</taxon>
        <taxon>Gunneridae</taxon>
        <taxon>Pentapetalae</taxon>
        <taxon>asterids</taxon>
        <taxon>lamiids</taxon>
        <taxon>Gentianales</taxon>
        <taxon>Rubiaceae</taxon>
        <taxon>Cinchonoideae</taxon>
        <taxon>Cinchoneae</taxon>
        <taxon>Cinchona</taxon>
    </lineage>
</organism>
<name>A0ABD3ADP6_9GENT</name>
<dbReference type="Proteomes" id="UP001630127">
    <property type="component" value="Unassembled WGS sequence"/>
</dbReference>
<comment type="caution">
    <text evidence="1">The sequence shown here is derived from an EMBL/GenBank/DDBJ whole genome shotgun (WGS) entry which is preliminary data.</text>
</comment>
<reference evidence="1 2" key="1">
    <citation type="submission" date="2024-11" db="EMBL/GenBank/DDBJ databases">
        <title>A near-complete genome assembly of Cinchona calisaya.</title>
        <authorList>
            <person name="Lian D.C."/>
            <person name="Zhao X.W."/>
            <person name="Wei L."/>
        </authorList>
    </citation>
    <scope>NUCLEOTIDE SEQUENCE [LARGE SCALE GENOMIC DNA]</scope>
    <source>
        <tissue evidence="1">Nenye</tissue>
    </source>
</reference>
<proteinExistence type="predicted"/>
<evidence type="ECO:0000313" key="2">
    <source>
        <dbReference type="Proteomes" id="UP001630127"/>
    </source>
</evidence>